<dbReference type="InterPro" id="IPR036390">
    <property type="entry name" value="WH_DNA-bd_sf"/>
</dbReference>
<dbReference type="PANTHER" id="PTHR42756">
    <property type="entry name" value="TRANSCRIPTIONAL REGULATOR, MARR"/>
    <property type="match status" value="1"/>
</dbReference>
<keyword evidence="3" id="KW-0804">Transcription</keyword>
<evidence type="ECO:0000256" key="1">
    <source>
        <dbReference type="ARBA" id="ARBA00023015"/>
    </source>
</evidence>
<dbReference type="Gene3D" id="1.10.10.10">
    <property type="entry name" value="Winged helix-like DNA-binding domain superfamily/Winged helix DNA-binding domain"/>
    <property type="match status" value="1"/>
</dbReference>
<dbReference type="Proteomes" id="UP000181884">
    <property type="component" value="Unassembled WGS sequence"/>
</dbReference>
<keyword evidence="6" id="KW-1185">Reference proteome</keyword>
<comment type="caution">
    <text evidence="5">The sequence shown here is derived from an EMBL/GenBank/DDBJ whole genome shotgun (WGS) entry which is preliminary data.</text>
</comment>
<keyword evidence="1" id="KW-0805">Transcription regulation</keyword>
<feature type="domain" description="HTH marR-type" evidence="4">
    <location>
        <begin position="3"/>
        <end position="134"/>
    </location>
</feature>
<dbReference type="GO" id="GO:0003677">
    <property type="term" value="F:DNA binding"/>
    <property type="evidence" value="ECO:0007669"/>
    <property type="project" value="UniProtKB-KW"/>
</dbReference>
<dbReference type="GO" id="GO:0003700">
    <property type="term" value="F:DNA-binding transcription factor activity"/>
    <property type="evidence" value="ECO:0007669"/>
    <property type="project" value="InterPro"/>
</dbReference>
<proteinExistence type="predicted"/>
<dbReference type="STRING" id="214095.RU97_GL001077"/>
<dbReference type="InterPro" id="IPR000835">
    <property type="entry name" value="HTH_MarR-typ"/>
</dbReference>
<accession>A0A1L8RIC3</accession>
<protein>
    <recommendedName>
        <fullName evidence="4">HTH marR-type domain-containing protein</fullName>
    </recommendedName>
</protein>
<dbReference type="PROSITE" id="PS50995">
    <property type="entry name" value="HTH_MARR_2"/>
    <property type="match status" value="1"/>
</dbReference>
<gene>
    <name evidence="5" type="ORF">RU97_GL001077</name>
</gene>
<evidence type="ECO:0000259" key="4">
    <source>
        <dbReference type="PROSITE" id="PS50995"/>
    </source>
</evidence>
<dbReference type="AlphaFoldDB" id="A0A1L8RIC3"/>
<evidence type="ECO:0000256" key="2">
    <source>
        <dbReference type="ARBA" id="ARBA00023125"/>
    </source>
</evidence>
<dbReference type="SUPFAM" id="SSF46785">
    <property type="entry name" value="Winged helix' DNA-binding domain"/>
    <property type="match status" value="1"/>
</dbReference>
<evidence type="ECO:0000256" key="3">
    <source>
        <dbReference type="ARBA" id="ARBA00023163"/>
    </source>
</evidence>
<dbReference type="RefSeq" id="WP_067390253.1">
    <property type="nucleotide sequence ID" value="NZ_JXKH01000002.1"/>
</dbReference>
<dbReference type="InterPro" id="IPR036388">
    <property type="entry name" value="WH-like_DNA-bd_sf"/>
</dbReference>
<evidence type="ECO:0000313" key="6">
    <source>
        <dbReference type="Proteomes" id="UP000181884"/>
    </source>
</evidence>
<name>A0A1L8RIC3_9ENTE</name>
<dbReference type="PANTHER" id="PTHR42756:SF1">
    <property type="entry name" value="TRANSCRIPTIONAL REPRESSOR OF EMRAB OPERON"/>
    <property type="match status" value="1"/>
</dbReference>
<dbReference type="Pfam" id="PF01047">
    <property type="entry name" value="MarR"/>
    <property type="match status" value="1"/>
</dbReference>
<evidence type="ECO:0000313" key="5">
    <source>
        <dbReference type="EMBL" id="OJG19506.1"/>
    </source>
</evidence>
<dbReference type="EMBL" id="JXKH01000002">
    <property type="protein sequence ID" value="OJG19506.1"/>
    <property type="molecule type" value="Genomic_DNA"/>
</dbReference>
<organism evidence="5 6">
    <name type="scientific">Enterococcus canis</name>
    <dbReference type="NCBI Taxonomy" id="214095"/>
    <lineage>
        <taxon>Bacteria</taxon>
        <taxon>Bacillati</taxon>
        <taxon>Bacillota</taxon>
        <taxon>Bacilli</taxon>
        <taxon>Lactobacillales</taxon>
        <taxon>Enterococcaceae</taxon>
        <taxon>Enterococcus</taxon>
    </lineage>
</organism>
<keyword evidence="2" id="KW-0238">DNA-binding</keyword>
<dbReference type="SMART" id="SM00347">
    <property type="entry name" value="HTH_MARR"/>
    <property type="match status" value="1"/>
</dbReference>
<reference evidence="5 6" key="1">
    <citation type="submission" date="2014-12" db="EMBL/GenBank/DDBJ databases">
        <title>Draft genome sequences of 29 type strains of Enterococci.</title>
        <authorList>
            <person name="Zhong Z."/>
            <person name="Sun Z."/>
            <person name="Liu W."/>
            <person name="Zhang W."/>
            <person name="Zhang H."/>
        </authorList>
    </citation>
    <scope>NUCLEOTIDE SEQUENCE [LARGE SCALE GENOMIC DNA]</scope>
    <source>
        <strain evidence="5 6">DSM 17029</strain>
    </source>
</reference>
<sequence length="140" mass="16430">MNEIHLNKYLAAIYRQTKKAWNHQNSVGSLKATQTDIMMFALKNPHQIQKDIARRMAIDPSLLTRDLKFLEKEGLITRSFLSESRAYSIDLTEKGKKIAEQIGQEMEVWWSAFFHDHPEINQEQFTEQLKLVYEAFNADK</sequence>